<comment type="function">
    <text evidence="4">Exhibits S-adenosyl-L-methionine-dependent methyltransferase activity.</text>
</comment>
<dbReference type="Pfam" id="PF04072">
    <property type="entry name" value="LCM"/>
    <property type="match status" value="1"/>
</dbReference>
<dbReference type="GO" id="GO:0008168">
    <property type="term" value="F:methyltransferase activity"/>
    <property type="evidence" value="ECO:0007669"/>
    <property type="project" value="UniProtKB-UniRule"/>
</dbReference>
<sequence>MRNQQSSSTAQSVAINAVLLLYESAFGKLVPSDTVPPTRWFLQGVPGLTANSSTLSNCASMCPCMQRIEQWKLPGITIHNLLRKLWFEDKVRDALDSGCSQIVVIGPGFDTLAYRLHQEFPAVRWWEIDHPATQQIKRIVLERHGGIKANLKLLPVDFTQQTLADVLTSTAHYNRHAVSLFVVEGLFMYLTEAKVREFLQTIHKYSGSGSGLIGTVLAEQKDGQKDSQLAIPEAKRTSKLACQHGTLAYRRAFSMASIFR</sequence>
<dbReference type="SUPFAM" id="SSF53335">
    <property type="entry name" value="S-adenosyl-L-methionine-dependent methyltransferases"/>
    <property type="match status" value="1"/>
</dbReference>
<dbReference type="PANTHER" id="PTHR43619">
    <property type="entry name" value="S-ADENOSYL-L-METHIONINE-DEPENDENT METHYLTRANSFERASE YKTD-RELATED"/>
    <property type="match status" value="1"/>
</dbReference>
<dbReference type="RefSeq" id="WP_190829061.1">
    <property type="nucleotide sequence ID" value="NZ_CAWPPI010000053.1"/>
</dbReference>
<evidence type="ECO:0000256" key="3">
    <source>
        <dbReference type="ARBA" id="ARBA00022679"/>
    </source>
</evidence>
<dbReference type="PANTHER" id="PTHR43619:SF2">
    <property type="entry name" value="S-ADENOSYL-L-METHIONINE-DEPENDENT METHYLTRANSFERASES SUPERFAMILY PROTEIN"/>
    <property type="match status" value="1"/>
</dbReference>
<dbReference type="AlphaFoldDB" id="A0A8J7BXQ3"/>
<evidence type="ECO:0000256" key="2">
    <source>
        <dbReference type="ARBA" id="ARBA00022603"/>
    </source>
</evidence>
<name>A0A8J7BXQ3_9CYAN</name>
<accession>A0A8J7BXQ3</accession>
<dbReference type="EC" id="2.1.1.-" evidence="4"/>
<keyword evidence="2 4" id="KW-0489">Methyltransferase</keyword>
<proteinExistence type="inferred from homology"/>
<evidence type="ECO:0000313" key="6">
    <source>
        <dbReference type="Proteomes" id="UP000629098"/>
    </source>
</evidence>
<evidence type="ECO:0000313" key="5">
    <source>
        <dbReference type="EMBL" id="MBD2773343.1"/>
    </source>
</evidence>
<protein>
    <recommendedName>
        <fullName evidence="4">S-adenosyl-L-methionine-dependent methyltransferase</fullName>
        <ecNumber evidence="4">2.1.1.-</ecNumber>
    </recommendedName>
</protein>
<dbReference type="NCBIfam" id="TIGR00027">
    <property type="entry name" value="mthyl_TIGR00027"/>
    <property type="match status" value="1"/>
</dbReference>
<dbReference type="InterPro" id="IPR011610">
    <property type="entry name" value="SAM_mthyl_Trfase_ML2640-like"/>
</dbReference>
<evidence type="ECO:0000256" key="1">
    <source>
        <dbReference type="ARBA" id="ARBA00008138"/>
    </source>
</evidence>
<keyword evidence="6" id="KW-1185">Reference proteome</keyword>
<comment type="similarity">
    <text evidence="1 4">Belongs to the UPF0677 family.</text>
</comment>
<dbReference type="EMBL" id="JACXAE010000053">
    <property type="protein sequence ID" value="MBD2773343.1"/>
    <property type="molecule type" value="Genomic_DNA"/>
</dbReference>
<keyword evidence="4" id="KW-0949">S-adenosyl-L-methionine</keyword>
<dbReference type="InterPro" id="IPR029063">
    <property type="entry name" value="SAM-dependent_MTases_sf"/>
</dbReference>
<gene>
    <name evidence="5" type="ORF">ICL16_14995</name>
</gene>
<dbReference type="GO" id="GO:0032259">
    <property type="term" value="P:methylation"/>
    <property type="evidence" value="ECO:0007669"/>
    <property type="project" value="UniProtKB-KW"/>
</dbReference>
<keyword evidence="3" id="KW-0808">Transferase</keyword>
<dbReference type="InterPro" id="IPR007213">
    <property type="entry name" value="Ppm1/Ppm2/Tcmp"/>
</dbReference>
<comment type="caution">
    <text evidence="5">The sequence shown here is derived from an EMBL/GenBank/DDBJ whole genome shotgun (WGS) entry which is preliminary data.</text>
</comment>
<reference evidence="5" key="1">
    <citation type="submission" date="2020-09" db="EMBL/GenBank/DDBJ databases">
        <title>Iningainema tapete sp. nov. (Scytonemataceae, Cyanobacteria) from greenhouses in central Florida (USA) produces two types of nodularin with biosynthetic potential for microcystin-LR and anabaenopeptins.</title>
        <authorList>
            <person name="Berthold D.E."/>
            <person name="Lefler F.W."/>
            <person name="Huang I.-S."/>
            <person name="Abdulla H."/>
            <person name="Zimba P.V."/>
            <person name="Laughinghouse H.D. IV."/>
        </authorList>
    </citation>
    <scope>NUCLEOTIDE SEQUENCE</scope>
    <source>
        <strain evidence="5">BLCCT55</strain>
    </source>
</reference>
<evidence type="ECO:0000256" key="4">
    <source>
        <dbReference type="RuleBase" id="RU362030"/>
    </source>
</evidence>
<organism evidence="5 6">
    <name type="scientific">Iningainema tapete BLCC-T55</name>
    <dbReference type="NCBI Taxonomy" id="2748662"/>
    <lineage>
        <taxon>Bacteria</taxon>
        <taxon>Bacillati</taxon>
        <taxon>Cyanobacteriota</taxon>
        <taxon>Cyanophyceae</taxon>
        <taxon>Nostocales</taxon>
        <taxon>Scytonemataceae</taxon>
        <taxon>Iningainema tapete</taxon>
    </lineage>
</organism>
<dbReference type="Gene3D" id="3.40.50.150">
    <property type="entry name" value="Vaccinia Virus protein VP39"/>
    <property type="match status" value="1"/>
</dbReference>
<dbReference type="Proteomes" id="UP000629098">
    <property type="component" value="Unassembled WGS sequence"/>
</dbReference>